<dbReference type="PROSITE" id="PS01348">
    <property type="entry name" value="MRAY_2"/>
    <property type="match status" value="1"/>
</dbReference>
<feature type="transmembrane region" description="Helical" evidence="8">
    <location>
        <begin position="6"/>
        <end position="29"/>
    </location>
</feature>
<comment type="subcellular location">
    <subcellularLocation>
        <location evidence="1">Cell membrane</location>
        <topology evidence="1">Multi-pass membrane protein</topology>
    </subcellularLocation>
</comment>
<sequence>MSFFVRFVFLFFATILVSAALTYSFRKLACRFHWTDKPSKAKVHTKETPTMGGIAIFLTYWGMYFIGIPLGNRMPDVLVIFLSSLVILLTGIVDDRYELKPRQKMAGILLASNIVYFFTEIKVDSFTVDILGTIAFHQLGGYLVMMLWIALITNAVNLTDGLDGLAAGTSIISLATMGLVSYLFTETMSIAVVVMIFLLVASLLGFLPFNFYPASIFLGDTGSLFIGYMISLLSLYGLKHATFVSLLIPVAILGVPLTDTIAAVLRRTMHRRSISSKDKSHLHHRLLRLGFTHRQTVLVIYALAIIFSMTALLYPISSFLGTIVLTIGVIFGVFLFIASFNLLDSRNSKLRRALYRLMREKGKKEK</sequence>
<feature type="transmembrane region" description="Helical" evidence="8">
    <location>
        <begin position="190"/>
        <end position="209"/>
    </location>
</feature>
<dbReference type="GO" id="GO:0016780">
    <property type="term" value="F:phosphotransferase activity, for other substituted phosphate groups"/>
    <property type="evidence" value="ECO:0007669"/>
    <property type="project" value="InterPro"/>
</dbReference>
<dbReference type="PANTHER" id="PTHR22926:SF3">
    <property type="entry name" value="UNDECAPRENYL-PHOSPHATE ALPHA-N-ACETYLGLUCOSAMINYL 1-PHOSPHATE TRANSFERASE"/>
    <property type="match status" value="1"/>
</dbReference>
<dbReference type="RefSeq" id="WP_087032808.1">
    <property type="nucleotide sequence ID" value="NZ_FJNE01000003.1"/>
</dbReference>
<dbReference type="GO" id="GO:0071555">
    <property type="term" value="P:cell wall organization"/>
    <property type="evidence" value="ECO:0007669"/>
    <property type="project" value="TreeGrafter"/>
</dbReference>
<dbReference type="GO" id="GO:0009103">
    <property type="term" value="P:lipopolysaccharide biosynthetic process"/>
    <property type="evidence" value="ECO:0007669"/>
    <property type="project" value="TreeGrafter"/>
</dbReference>
<feature type="transmembrane region" description="Helical" evidence="8">
    <location>
        <begin position="77"/>
        <end position="93"/>
    </location>
</feature>
<dbReference type="AlphaFoldDB" id="A0A143YL44"/>
<keyword evidence="4 8" id="KW-0812">Transmembrane</keyword>
<evidence type="ECO:0000256" key="8">
    <source>
        <dbReference type="SAM" id="Phobius"/>
    </source>
</evidence>
<keyword evidence="7" id="KW-0460">Magnesium</keyword>
<dbReference type="GO" id="GO:0044038">
    <property type="term" value="P:cell wall macromolecule biosynthetic process"/>
    <property type="evidence" value="ECO:0007669"/>
    <property type="project" value="TreeGrafter"/>
</dbReference>
<keyword evidence="5 8" id="KW-1133">Transmembrane helix</keyword>
<keyword evidence="2" id="KW-1003">Cell membrane</keyword>
<evidence type="ECO:0000256" key="6">
    <source>
        <dbReference type="ARBA" id="ARBA00023136"/>
    </source>
</evidence>
<dbReference type="GO" id="GO:0005886">
    <property type="term" value="C:plasma membrane"/>
    <property type="evidence" value="ECO:0007669"/>
    <property type="project" value="UniProtKB-SubCell"/>
</dbReference>
<feature type="transmembrane region" description="Helical" evidence="8">
    <location>
        <begin position="298"/>
        <end position="317"/>
    </location>
</feature>
<dbReference type="GO" id="GO:0046872">
    <property type="term" value="F:metal ion binding"/>
    <property type="evidence" value="ECO:0007669"/>
    <property type="project" value="UniProtKB-KW"/>
</dbReference>
<keyword evidence="3" id="KW-0808">Transferase</keyword>
<name>A0A143YL44_9LACT</name>
<proteinExistence type="predicted"/>
<dbReference type="Pfam" id="PF00953">
    <property type="entry name" value="Glycos_transf_4"/>
    <property type="match status" value="1"/>
</dbReference>
<dbReference type="CDD" id="cd06853">
    <property type="entry name" value="GT_WecA_like"/>
    <property type="match status" value="1"/>
</dbReference>
<dbReference type="PANTHER" id="PTHR22926">
    <property type="entry name" value="PHOSPHO-N-ACETYLMURAMOYL-PENTAPEPTIDE-TRANSFERASE"/>
    <property type="match status" value="1"/>
</dbReference>
<protein>
    <recommendedName>
        <fullName evidence="11">Glycosyl transferase family 4</fullName>
    </recommendedName>
</protein>
<dbReference type="Proteomes" id="UP000242754">
    <property type="component" value="Unassembled WGS sequence"/>
</dbReference>
<dbReference type="InterPro" id="IPR000715">
    <property type="entry name" value="Glycosyl_transferase_4"/>
</dbReference>
<evidence type="ECO:0000313" key="10">
    <source>
        <dbReference type="Proteomes" id="UP000242754"/>
    </source>
</evidence>
<feature type="transmembrane region" description="Helical" evidence="8">
    <location>
        <begin position="243"/>
        <end position="265"/>
    </location>
</feature>
<reference evidence="9 10" key="1">
    <citation type="submission" date="2016-02" db="EMBL/GenBank/DDBJ databases">
        <authorList>
            <person name="Wen L."/>
            <person name="He K."/>
            <person name="Yang H."/>
        </authorList>
    </citation>
    <scope>NUCLEOTIDE SEQUENCE [LARGE SCALE GENOMIC DNA]</scope>
    <source>
        <strain evidence="9">Trichococcus palustris</strain>
    </source>
</reference>
<evidence type="ECO:0000256" key="4">
    <source>
        <dbReference type="ARBA" id="ARBA00022692"/>
    </source>
</evidence>
<evidence type="ECO:0000256" key="7">
    <source>
        <dbReference type="PIRSR" id="PIRSR600715-1"/>
    </source>
</evidence>
<feature type="transmembrane region" description="Helical" evidence="8">
    <location>
        <begin position="323"/>
        <end position="343"/>
    </location>
</feature>
<dbReference type="STRING" id="140314.SAMN04488076_11443"/>
<keyword evidence="7" id="KW-0479">Metal-binding</keyword>
<feature type="transmembrane region" description="Helical" evidence="8">
    <location>
        <begin position="50"/>
        <end position="71"/>
    </location>
</feature>
<evidence type="ECO:0000256" key="3">
    <source>
        <dbReference type="ARBA" id="ARBA00022679"/>
    </source>
</evidence>
<dbReference type="InterPro" id="IPR018480">
    <property type="entry name" value="PNAcMuramoyl-5peptid_Trfase_CS"/>
</dbReference>
<organism evidence="9 10">
    <name type="scientific">Trichococcus palustris</name>
    <dbReference type="NCBI Taxonomy" id="140314"/>
    <lineage>
        <taxon>Bacteria</taxon>
        <taxon>Bacillati</taxon>
        <taxon>Bacillota</taxon>
        <taxon>Bacilli</taxon>
        <taxon>Lactobacillales</taxon>
        <taxon>Carnobacteriaceae</taxon>
        <taxon>Trichococcus</taxon>
    </lineage>
</organism>
<feature type="transmembrane region" description="Helical" evidence="8">
    <location>
        <begin position="216"/>
        <end position="237"/>
    </location>
</feature>
<feature type="transmembrane region" description="Helical" evidence="8">
    <location>
        <begin position="165"/>
        <end position="184"/>
    </location>
</feature>
<feature type="binding site" evidence="7">
    <location>
        <position position="220"/>
    </location>
    <ligand>
        <name>Mg(2+)</name>
        <dbReference type="ChEBI" id="CHEBI:18420"/>
    </ligand>
</feature>
<keyword evidence="6 8" id="KW-0472">Membrane</keyword>
<keyword evidence="10" id="KW-1185">Reference proteome</keyword>
<feature type="binding site" evidence="7">
    <location>
        <position position="157"/>
    </location>
    <ligand>
        <name>Mg(2+)</name>
        <dbReference type="ChEBI" id="CHEBI:18420"/>
    </ligand>
</feature>
<accession>A0A143YL44</accession>
<feature type="transmembrane region" description="Helical" evidence="8">
    <location>
        <begin position="135"/>
        <end position="153"/>
    </location>
</feature>
<evidence type="ECO:0000313" key="9">
    <source>
        <dbReference type="EMBL" id="CZQ91233.1"/>
    </source>
</evidence>
<evidence type="ECO:0008006" key="11">
    <source>
        <dbReference type="Google" id="ProtNLM"/>
    </source>
</evidence>
<dbReference type="OrthoDB" id="9783652at2"/>
<evidence type="ECO:0000256" key="2">
    <source>
        <dbReference type="ARBA" id="ARBA00022475"/>
    </source>
</evidence>
<comment type="cofactor">
    <cofactor evidence="7">
        <name>Mg(2+)</name>
        <dbReference type="ChEBI" id="CHEBI:18420"/>
    </cofactor>
</comment>
<gene>
    <name evidence="9" type="ORF">Tpal_1377</name>
</gene>
<evidence type="ECO:0000256" key="1">
    <source>
        <dbReference type="ARBA" id="ARBA00004651"/>
    </source>
</evidence>
<evidence type="ECO:0000256" key="5">
    <source>
        <dbReference type="ARBA" id="ARBA00022989"/>
    </source>
</evidence>
<dbReference type="EMBL" id="FJNE01000003">
    <property type="protein sequence ID" value="CZQ91233.1"/>
    <property type="molecule type" value="Genomic_DNA"/>
</dbReference>